<organism evidence="3 5">
    <name type="scientific">Polarella glacialis</name>
    <name type="common">Dinoflagellate</name>
    <dbReference type="NCBI Taxonomy" id="89957"/>
    <lineage>
        <taxon>Eukaryota</taxon>
        <taxon>Sar</taxon>
        <taxon>Alveolata</taxon>
        <taxon>Dinophyceae</taxon>
        <taxon>Suessiales</taxon>
        <taxon>Suessiaceae</taxon>
        <taxon>Polarella</taxon>
    </lineage>
</organism>
<evidence type="ECO:0000313" key="3">
    <source>
        <dbReference type="EMBL" id="CAE8605990.1"/>
    </source>
</evidence>
<evidence type="ECO:0000313" key="5">
    <source>
        <dbReference type="Proteomes" id="UP000654075"/>
    </source>
</evidence>
<feature type="region of interest" description="Disordered" evidence="1">
    <location>
        <begin position="58"/>
        <end position="81"/>
    </location>
</feature>
<gene>
    <name evidence="3" type="ORF">PGLA1383_LOCUS24009</name>
    <name evidence="4" type="ORF">PGLA2088_LOCUS4099</name>
</gene>
<comment type="caution">
    <text evidence="3">The sequence shown here is derived from an EMBL/GenBank/DDBJ whole genome shotgun (WGS) entry which is preliminary data.</text>
</comment>
<feature type="compositionally biased region" description="Low complexity" evidence="1">
    <location>
        <begin position="58"/>
        <end position="68"/>
    </location>
</feature>
<dbReference type="Proteomes" id="UP000654075">
    <property type="component" value="Unassembled WGS sequence"/>
</dbReference>
<dbReference type="AlphaFoldDB" id="A0A813EVE8"/>
<keyword evidence="2" id="KW-1133">Transmembrane helix</keyword>
<keyword evidence="2" id="KW-0472">Membrane</keyword>
<name>A0A813EVE8_POLGL</name>
<reference evidence="3" key="1">
    <citation type="submission" date="2021-02" db="EMBL/GenBank/DDBJ databases">
        <authorList>
            <person name="Dougan E. K."/>
            <person name="Rhodes N."/>
            <person name="Thang M."/>
            <person name="Chan C."/>
        </authorList>
    </citation>
    <scope>NUCLEOTIDE SEQUENCE</scope>
</reference>
<sequence length="186" mass="19642">MAENERLMHRECGARRSCKALAALVIVTILGATAALIDFATAQRAAFTMPDLGTRLRPLSLSRGPRTRAASPCAATPRKKGSTDVDKNWFLDSAGGRETGTQKDLKLTDATRVLVALGSVVASVGLADSLGLVYVADVFEVLDAQALITQGQAAAASIVQEGDLTQMQLLLRDGTERMIRLFAAAA</sequence>
<evidence type="ECO:0000313" key="4">
    <source>
        <dbReference type="EMBL" id="CAE8645660.1"/>
    </source>
</evidence>
<accession>A0A813EVE8</accession>
<feature type="transmembrane region" description="Helical" evidence="2">
    <location>
        <begin position="21"/>
        <end position="40"/>
    </location>
</feature>
<evidence type="ECO:0000256" key="1">
    <source>
        <dbReference type="SAM" id="MobiDB-lite"/>
    </source>
</evidence>
<proteinExistence type="predicted"/>
<keyword evidence="2" id="KW-0812">Transmembrane</keyword>
<dbReference type="EMBL" id="CAJNNW010003697">
    <property type="protein sequence ID" value="CAE8645660.1"/>
    <property type="molecule type" value="Genomic_DNA"/>
</dbReference>
<evidence type="ECO:0000256" key="2">
    <source>
        <dbReference type="SAM" id="Phobius"/>
    </source>
</evidence>
<dbReference type="Proteomes" id="UP000626109">
    <property type="component" value="Unassembled WGS sequence"/>
</dbReference>
<protein>
    <submittedName>
        <fullName evidence="3">Uncharacterized protein</fullName>
    </submittedName>
</protein>
<dbReference type="EMBL" id="CAJNNV010018497">
    <property type="protein sequence ID" value="CAE8605990.1"/>
    <property type="molecule type" value="Genomic_DNA"/>
</dbReference>
<keyword evidence="5" id="KW-1185">Reference proteome</keyword>